<reference evidence="2" key="1">
    <citation type="journal article" date="2019" name="Int. J. Syst. Evol. Microbiol.">
        <title>The Global Catalogue of Microorganisms (GCM) 10K type strain sequencing project: providing services to taxonomists for standard genome sequencing and annotation.</title>
        <authorList>
            <consortium name="The Broad Institute Genomics Platform"/>
            <consortium name="The Broad Institute Genome Sequencing Center for Infectious Disease"/>
            <person name="Wu L."/>
            <person name="Ma J."/>
        </authorList>
    </citation>
    <scope>NUCLEOTIDE SEQUENCE [LARGE SCALE GENOMIC DNA]</scope>
    <source>
        <strain evidence="2">JCM 14901</strain>
    </source>
</reference>
<dbReference type="Gene3D" id="3.40.30.10">
    <property type="entry name" value="Glutaredoxin"/>
    <property type="match status" value="1"/>
</dbReference>
<sequence length="80" mass="9237">MRCTLTCRCLTAAGIRFDLVDLREERSAAMRLWITEDLGYTEAPVVLVDDDPENHWSGFRPDLIEMLTHERSTTSQEVPR</sequence>
<gene>
    <name evidence="1" type="ORF">GCM10009776_25660</name>
</gene>
<comment type="caution">
    <text evidence="1">The sequence shown here is derived from an EMBL/GenBank/DDBJ whole genome shotgun (WGS) entry which is preliminary data.</text>
</comment>
<protein>
    <recommendedName>
        <fullName evidence="3">NrdH-redoxin</fullName>
    </recommendedName>
</protein>
<evidence type="ECO:0000313" key="1">
    <source>
        <dbReference type="EMBL" id="GAA1961829.1"/>
    </source>
</evidence>
<dbReference type="EMBL" id="BAAAOG010000004">
    <property type="protein sequence ID" value="GAA1961829.1"/>
    <property type="molecule type" value="Genomic_DNA"/>
</dbReference>
<dbReference type="SUPFAM" id="SSF52833">
    <property type="entry name" value="Thioredoxin-like"/>
    <property type="match status" value="1"/>
</dbReference>
<dbReference type="InterPro" id="IPR036249">
    <property type="entry name" value="Thioredoxin-like_sf"/>
</dbReference>
<evidence type="ECO:0000313" key="2">
    <source>
        <dbReference type="Proteomes" id="UP001499933"/>
    </source>
</evidence>
<organism evidence="1 2">
    <name type="scientific">Microbacterium deminutum</name>
    <dbReference type="NCBI Taxonomy" id="344164"/>
    <lineage>
        <taxon>Bacteria</taxon>
        <taxon>Bacillati</taxon>
        <taxon>Actinomycetota</taxon>
        <taxon>Actinomycetes</taxon>
        <taxon>Micrococcales</taxon>
        <taxon>Microbacteriaceae</taxon>
        <taxon>Microbacterium</taxon>
    </lineage>
</organism>
<dbReference type="CDD" id="cd02976">
    <property type="entry name" value="NrdH"/>
    <property type="match status" value="1"/>
</dbReference>
<accession>A0ABP5CF07</accession>
<dbReference type="Proteomes" id="UP001499933">
    <property type="component" value="Unassembled WGS sequence"/>
</dbReference>
<evidence type="ECO:0008006" key="3">
    <source>
        <dbReference type="Google" id="ProtNLM"/>
    </source>
</evidence>
<keyword evidence="2" id="KW-1185">Reference proteome</keyword>
<name>A0ABP5CF07_9MICO</name>
<proteinExistence type="predicted"/>